<keyword evidence="1" id="KW-1133">Transmembrane helix</keyword>
<feature type="transmembrane region" description="Helical" evidence="1">
    <location>
        <begin position="34"/>
        <end position="51"/>
    </location>
</feature>
<dbReference type="NCBIfam" id="TIGR03510">
    <property type="entry name" value="XapX"/>
    <property type="match status" value="1"/>
</dbReference>
<reference evidence="2 3" key="1">
    <citation type="submission" date="2015-03" db="EMBL/GenBank/DDBJ databases">
        <authorList>
            <person name="Krishnan R."/>
            <person name="Midha S."/>
            <person name="Patil P.B."/>
            <person name="Rameshkumar N."/>
        </authorList>
    </citation>
    <scope>NUCLEOTIDE SEQUENCE [LARGE SCALE GENOMIC DNA]</scope>
    <source>
        <strain evidence="2 3">L1E11</strain>
    </source>
</reference>
<evidence type="ECO:0000313" key="2">
    <source>
        <dbReference type="EMBL" id="PXF30539.1"/>
    </source>
</evidence>
<dbReference type="EMBL" id="LAPT01000073">
    <property type="protein sequence ID" value="PXF30539.1"/>
    <property type="molecule type" value="Genomic_DNA"/>
</dbReference>
<dbReference type="Proteomes" id="UP000248090">
    <property type="component" value="Unassembled WGS sequence"/>
</dbReference>
<evidence type="ECO:0000256" key="1">
    <source>
        <dbReference type="SAM" id="Phobius"/>
    </source>
</evidence>
<organism evidence="2 3">
    <name type="scientific">Pokkaliibacter plantistimulans</name>
    <dbReference type="NCBI Taxonomy" id="1635171"/>
    <lineage>
        <taxon>Bacteria</taxon>
        <taxon>Pseudomonadati</taxon>
        <taxon>Pseudomonadota</taxon>
        <taxon>Gammaproteobacteria</taxon>
        <taxon>Oceanospirillales</taxon>
        <taxon>Balneatrichaceae</taxon>
        <taxon>Pokkaliibacter</taxon>
    </lineage>
</organism>
<keyword evidence="1" id="KW-0812">Transmembrane</keyword>
<evidence type="ECO:0000313" key="3">
    <source>
        <dbReference type="Proteomes" id="UP000248090"/>
    </source>
</evidence>
<comment type="caution">
    <text evidence="2">The sequence shown here is derived from an EMBL/GenBank/DDBJ whole genome shotgun (WGS) entry which is preliminary data.</text>
</comment>
<name>A0ABX5LWK3_9GAMM</name>
<dbReference type="InterPro" id="IPR020017">
    <property type="entry name" value="XapX_domain"/>
</dbReference>
<gene>
    <name evidence="2" type="ORF">WH50_14640</name>
</gene>
<accession>A0ABX5LWK3</accession>
<sequence>MMDVFYAALAGLAAGLFFSWLKLPLPAPPTLSGIVGAVGVFGGSVIYRWLFS</sequence>
<dbReference type="RefSeq" id="WP_165838438.1">
    <property type="nucleotide sequence ID" value="NZ_CP177354.1"/>
</dbReference>
<proteinExistence type="predicted"/>
<protein>
    <submittedName>
        <fullName evidence="2">XapX domain-containing protein</fullName>
    </submittedName>
</protein>
<keyword evidence="1" id="KW-0472">Membrane</keyword>
<keyword evidence="3" id="KW-1185">Reference proteome</keyword>